<dbReference type="Proteomes" id="UP001526430">
    <property type="component" value="Unassembled WGS sequence"/>
</dbReference>
<proteinExistence type="predicted"/>
<sequence length="247" mass="26669">MRALLALLLALAVAGPAFAQPSPLVARLSVNRVFITTAFTGESLMIFGSTEEPLGPGGDEVVVVARGPSSPFVVRRKVQVLGLWLNGPSARFEDVPSFYAVAGTRPAWRILPEEERRALGLGLDALSLDRRSGARSPGFRAALLELKQEAGLWQENRSTVEVAGSRLFNLLLPLPATVQPGSYRVEVLLVRSRRVVARESLGFTVERIGTAASINEVARERPALYAIVCILLAGLTGWLGSVLFRRS</sequence>
<comment type="caution">
    <text evidence="3">The sequence shown here is derived from an EMBL/GenBank/DDBJ whole genome shotgun (WGS) entry which is preliminary data.</text>
</comment>
<keyword evidence="4" id="KW-1185">Reference proteome</keyword>
<name>A0ABT3NS97_9PROT</name>
<evidence type="ECO:0000313" key="4">
    <source>
        <dbReference type="Proteomes" id="UP001526430"/>
    </source>
</evidence>
<evidence type="ECO:0000313" key="3">
    <source>
        <dbReference type="EMBL" id="MCW8085040.1"/>
    </source>
</evidence>
<evidence type="ECO:0000256" key="1">
    <source>
        <dbReference type="SAM" id="Phobius"/>
    </source>
</evidence>
<feature type="transmembrane region" description="Helical" evidence="1">
    <location>
        <begin position="223"/>
        <end position="244"/>
    </location>
</feature>
<dbReference type="RefSeq" id="WP_301588887.1">
    <property type="nucleotide sequence ID" value="NZ_JAPFQI010000002.1"/>
</dbReference>
<organism evidence="3 4">
    <name type="scientific">Sabulicella glaciei</name>
    <dbReference type="NCBI Taxonomy" id="2984948"/>
    <lineage>
        <taxon>Bacteria</taxon>
        <taxon>Pseudomonadati</taxon>
        <taxon>Pseudomonadota</taxon>
        <taxon>Alphaproteobacteria</taxon>
        <taxon>Acetobacterales</taxon>
        <taxon>Acetobacteraceae</taxon>
        <taxon>Sabulicella</taxon>
    </lineage>
</organism>
<reference evidence="3 4" key="1">
    <citation type="submission" date="2022-10" db="EMBL/GenBank/DDBJ databases">
        <title>Roseococcus glaciei nov., sp. nov., isolated from glacier.</title>
        <authorList>
            <person name="Liu Q."/>
            <person name="Xin Y.-H."/>
        </authorList>
    </citation>
    <scope>NUCLEOTIDE SEQUENCE [LARGE SCALE GENOMIC DNA]</scope>
    <source>
        <strain evidence="3 4">MDT2-1-1</strain>
    </source>
</reference>
<keyword evidence="1" id="KW-0812">Transmembrane</keyword>
<feature type="chain" id="PRO_5047490833" evidence="2">
    <location>
        <begin position="20"/>
        <end position="247"/>
    </location>
</feature>
<keyword evidence="1" id="KW-0472">Membrane</keyword>
<protein>
    <submittedName>
        <fullName evidence="3">TIGR02186 family protein</fullName>
    </submittedName>
</protein>
<gene>
    <name evidence="3" type="ORF">OF850_05325</name>
</gene>
<keyword evidence="2" id="KW-0732">Signal</keyword>
<evidence type="ECO:0000256" key="2">
    <source>
        <dbReference type="SAM" id="SignalP"/>
    </source>
</evidence>
<dbReference type="InterPro" id="IPR019088">
    <property type="entry name" value="CHP02186-rel_TM"/>
</dbReference>
<dbReference type="Pfam" id="PF09608">
    <property type="entry name" value="Alph_Pro_TM"/>
    <property type="match status" value="1"/>
</dbReference>
<feature type="signal peptide" evidence="2">
    <location>
        <begin position="1"/>
        <end position="19"/>
    </location>
</feature>
<keyword evidence="1" id="KW-1133">Transmembrane helix</keyword>
<dbReference type="EMBL" id="JAPFQI010000002">
    <property type="protein sequence ID" value="MCW8085040.1"/>
    <property type="molecule type" value="Genomic_DNA"/>
</dbReference>
<accession>A0ABT3NS97</accession>